<evidence type="ECO:0000256" key="1">
    <source>
        <dbReference type="ARBA" id="ARBA00004651"/>
    </source>
</evidence>
<dbReference type="InterPro" id="IPR020846">
    <property type="entry name" value="MFS_dom"/>
</dbReference>
<dbReference type="InterPro" id="IPR036259">
    <property type="entry name" value="MFS_trans_sf"/>
</dbReference>
<protein>
    <submittedName>
        <fullName evidence="8">MFS transporter</fullName>
    </submittedName>
</protein>
<dbReference type="Proteomes" id="UP000608530">
    <property type="component" value="Unassembled WGS sequence"/>
</dbReference>
<organism evidence="8 9">
    <name type="scientific">Leucobacter chromiisoli</name>
    <dbReference type="NCBI Taxonomy" id="2796471"/>
    <lineage>
        <taxon>Bacteria</taxon>
        <taxon>Bacillati</taxon>
        <taxon>Actinomycetota</taxon>
        <taxon>Actinomycetes</taxon>
        <taxon>Micrococcales</taxon>
        <taxon>Microbacteriaceae</taxon>
        <taxon>Leucobacter</taxon>
    </lineage>
</organism>
<evidence type="ECO:0000313" key="8">
    <source>
        <dbReference type="EMBL" id="MBK0419798.1"/>
    </source>
</evidence>
<feature type="transmembrane region" description="Helical" evidence="6">
    <location>
        <begin position="296"/>
        <end position="314"/>
    </location>
</feature>
<comment type="subcellular location">
    <subcellularLocation>
        <location evidence="1">Cell membrane</location>
        <topology evidence="1">Multi-pass membrane protein</topology>
    </subcellularLocation>
</comment>
<evidence type="ECO:0000256" key="2">
    <source>
        <dbReference type="ARBA" id="ARBA00022692"/>
    </source>
</evidence>
<feature type="transmembrane region" description="Helical" evidence="6">
    <location>
        <begin position="326"/>
        <end position="345"/>
    </location>
</feature>
<feature type="transmembrane region" description="Helical" evidence="6">
    <location>
        <begin position="71"/>
        <end position="93"/>
    </location>
</feature>
<feature type="transmembrane region" description="Helical" evidence="6">
    <location>
        <begin position="134"/>
        <end position="155"/>
    </location>
</feature>
<evidence type="ECO:0000256" key="5">
    <source>
        <dbReference type="SAM" id="MobiDB-lite"/>
    </source>
</evidence>
<dbReference type="InterPro" id="IPR011701">
    <property type="entry name" value="MFS"/>
</dbReference>
<feature type="transmembrane region" description="Helical" evidence="6">
    <location>
        <begin position="411"/>
        <end position="432"/>
    </location>
</feature>
<evidence type="ECO:0000256" key="4">
    <source>
        <dbReference type="ARBA" id="ARBA00023136"/>
    </source>
</evidence>
<dbReference type="PANTHER" id="PTHR23514">
    <property type="entry name" value="BYPASS OF STOP CODON PROTEIN 6"/>
    <property type="match status" value="1"/>
</dbReference>
<keyword evidence="4 6" id="KW-0472">Membrane</keyword>
<gene>
    <name evidence="8" type="ORF">JD276_12215</name>
</gene>
<feature type="transmembrane region" description="Helical" evidence="6">
    <location>
        <begin position="384"/>
        <end position="405"/>
    </location>
</feature>
<sequence length="440" mass="44502">MRRWVFAILTVFALLGFGFGSWLSRLPAIRDHLGATTLEMSVYGLCLALGSVTGLLFSGRTVSRLGPRRTLAAGIVVQALAMPSAALLIWGGLLVPGLAVLFCFGFVFSTSDVAMNVSGASAERALGRPRMPMLHAGFSLGSVSAMGAGAAAESLGLPVPAHLAIVFGAIAVAGLLSLRLVPREEQAPDERPDEPGPAAHSTKTGPIPTVTGSVPVVTGSVPTITGAIPVVAGSSAGAEDAAAGGGAARQPARSPWRDPRILLIGLIAMSMSLAEGTSADWLPLALADGRGVANEVGALILGTFFVAMTLTRLAGSPILSRFGRVAVLRGGAVLCGIGVVIVILAPVTWGIVAGTLCWGIGCALGFPVAISAAADKPATAVRDVAAVASIAYTALLLGPMAFGFLGEHIGLLTSFWVLAAVALLSALLAGAAREPERSAR</sequence>
<feature type="domain" description="Major facilitator superfamily (MFS) profile" evidence="7">
    <location>
        <begin position="261"/>
        <end position="440"/>
    </location>
</feature>
<reference evidence="8" key="1">
    <citation type="submission" date="2020-12" db="EMBL/GenBank/DDBJ databases">
        <title>Leucobacter sp. CAS1, isolated from Chromium sludge.</title>
        <authorList>
            <person name="Xu Z."/>
        </authorList>
    </citation>
    <scope>NUCLEOTIDE SEQUENCE</scope>
    <source>
        <strain evidence="8">CSA1</strain>
    </source>
</reference>
<feature type="transmembrane region" description="Helical" evidence="6">
    <location>
        <begin position="351"/>
        <end position="372"/>
    </location>
</feature>
<dbReference type="CDD" id="cd17393">
    <property type="entry name" value="MFS_MosC_like"/>
    <property type="match status" value="1"/>
</dbReference>
<dbReference type="EMBL" id="JAEHOH010000017">
    <property type="protein sequence ID" value="MBK0419798.1"/>
    <property type="molecule type" value="Genomic_DNA"/>
</dbReference>
<dbReference type="InterPro" id="IPR051788">
    <property type="entry name" value="MFS_Transporter"/>
</dbReference>
<keyword evidence="9" id="KW-1185">Reference proteome</keyword>
<dbReference type="Pfam" id="PF07690">
    <property type="entry name" value="MFS_1"/>
    <property type="match status" value="1"/>
</dbReference>
<keyword evidence="3 6" id="KW-1133">Transmembrane helix</keyword>
<keyword evidence="2 6" id="KW-0812">Transmembrane</keyword>
<evidence type="ECO:0000256" key="6">
    <source>
        <dbReference type="SAM" id="Phobius"/>
    </source>
</evidence>
<dbReference type="PROSITE" id="PS50850">
    <property type="entry name" value="MFS"/>
    <property type="match status" value="1"/>
</dbReference>
<name>A0A934Q8Q3_9MICO</name>
<proteinExistence type="predicted"/>
<evidence type="ECO:0000313" key="9">
    <source>
        <dbReference type="Proteomes" id="UP000608530"/>
    </source>
</evidence>
<feature type="transmembrane region" description="Helical" evidence="6">
    <location>
        <begin position="40"/>
        <end position="59"/>
    </location>
</feature>
<evidence type="ECO:0000259" key="7">
    <source>
        <dbReference type="PROSITE" id="PS50850"/>
    </source>
</evidence>
<comment type="caution">
    <text evidence="8">The sequence shown here is derived from an EMBL/GenBank/DDBJ whole genome shotgun (WGS) entry which is preliminary data.</text>
</comment>
<accession>A0A934Q8Q3</accession>
<dbReference type="PANTHER" id="PTHR23514:SF13">
    <property type="entry name" value="INNER MEMBRANE PROTEIN YBJJ"/>
    <property type="match status" value="1"/>
</dbReference>
<feature type="compositionally biased region" description="Basic and acidic residues" evidence="5">
    <location>
        <begin position="184"/>
        <end position="194"/>
    </location>
</feature>
<feature type="transmembrane region" description="Helical" evidence="6">
    <location>
        <begin position="261"/>
        <end position="284"/>
    </location>
</feature>
<dbReference type="GO" id="GO:0022857">
    <property type="term" value="F:transmembrane transporter activity"/>
    <property type="evidence" value="ECO:0007669"/>
    <property type="project" value="InterPro"/>
</dbReference>
<dbReference type="AlphaFoldDB" id="A0A934Q8Q3"/>
<evidence type="ECO:0000256" key="3">
    <source>
        <dbReference type="ARBA" id="ARBA00022989"/>
    </source>
</evidence>
<feature type="transmembrane region" description="Helical" evidence="6">
    <location>
        <begin position="99"/>
        <end position="122"/>
    </location>
</feature>
<dbReference type="GO" id="GO:0005886">
    <property type="term" value="C:plasma membrane"/>
    <property type="evidence" value="ECO:0007669"/>
    <property type="project" value="UniProtKB-SubCell"/>
</dbReference>
<feature type="region of interest" description="Disordered" evidence="5">
    <location>
        <begin position="184"/>
        <end position="212"/>
    </location>
</feature>
<dbReference type="Gene3D" id="1.20.1250.20">
    <property type="entry name" value="MFS general substrate transporter like domains"/>
    <property type="match status" value="2"/>
</dbReference>
<feature type="transmembrane region" description="Helical" evidence="6">
    <location>
        <begin position="161"/>
        <end position="181"/>
    </location>
</feature>
<dbReference type="SUPFAM" id="SSF103473">
    <property type="entry name" value="MFS general substrate transporter"/>
    <property type="match status" value="1"/>
</dbReference>